<reference evidence="8 9" key="1">
    <citation type="submission" date="2019-12" db="EMBL/GenBank/DDBJ databases">
        <title>Genomic-based taxomic classification of the family Erythrobacteraceae.</title>
        <authorList>
            <person name="Xu L."/>
        </authorList>
    </citation>
    <scope>NUCLEOTIDE SEQUENCE [LARGE SCALE GENOMIC DNA]</scope>
    <source>
        <strain evidence="8 9">DSM 18604</strain>
    </source>
</reference>
<gene>
    <name evidence="8" type="ORF">GRI39_11750</name>
</gene>
<dbReference type="InterPro" id="IPR020846">
    <property type="entry name" value="MFS_dom"/>
</dbReference>
<sequence length="455" mass="48135">MSTASTIEPQAAPAPKVPYPSTGYSWYVVAVLLSVYILAYIDRQILGVLVAPIKRDLDINDTQMSLLLGFAFAMFYTIVGLPIGRLADRTNRRNLVLAGTTIWSISTAFCGIAKNYGQLFVARMGVGLGEACLNPAVVPMLSDYFPKEKLGRAMGVYMLGVSIGGGLAHIVGGEFLPVLTSQTPVDLPLFGAVLPWEAMLIALGCTGGLMVALLFTVREPARQGETKRDASGKVVNLPLKAVFSHLGRHWKAYCAIGWPLAASALMTFGVGYWVPSFFLRSYNLSEAAAGQYLGAFGLMSMICGAIGVVGGGFLVDYLGKKYADGHLRTLLLGICLLAPGYGIFALMPNPTLAIIVMIPAVIGGGILQATGVTTLMAVVPPQMKSQIAALYFFIVNLIGAAVGPTAIAVLTDSVFADESMLRFSIAIVALGTGATAVAVLLAGRASYRRMLTEEF</sequence>
<feature type="transmembrane region" description="Helical" evidence="6">
    <location>
        <begin position="198"/>
        <end position="217"/>
    </location>
</feature>
<dbReference type="GO" id="GO:0016020">
    <property type="term" value="C:membrane"/>
    <property type="evidence" value="ECO:0007669"/>
    <property type="project" value="UniProtKB-SubCell"/>
</dbReference>
<feature type="transmembrane region" description="Helical" evidence="6">
    <location>
        <begin position="156"/>
        <end position="178"/>
    </location>
</feature>
<evidence type="ECO:0000256" key="1">
    <source>
        <dbReference type="ARBA" id="ARBA00004141"/>
    </source>
</evidence>
<dbReference type="EMBL" id="WTYQ01000004">
    <property type="protein sequence ID" value="MXP26709.1"/>
    <property type="molecule type" value="Genomic_DNA"/>
</dbReference>
<dbReference type="InterPro" id="IPR011701">
    <property type="entry name" value="MFS"/>
</dbReference>
<feature type="domain" description="Major facilitator superfamily (MFS) profile" evidence="7">
    <location>
        <begin position="28"/>
        <end position="450"/>
    </location>
</feature>
<keyword evidence="9" id="KW-1185">Reference proteome</keyword>
<feature type="transmembrane region" description="Helical" evidence="6">
    <location>
        <begin position="294"/>
        <end position="315"/>
    </location>
</feature>
<feature type="transmembrane region" description="Helical" evidence="6">
    <location>
        <begin position="423"/>
        <end position="442"/>
    </location>
</feature>
<evidence type="ECO:0000256" key="3">
    <source>
        <dbReference type="ARBA" id="ARBA00022692"/>
    </source>
</evidence>
<feature type="transmembrane region" description="Helical" evidence="6">
    <location>
        <begin position="327"/>
        <end position="346"/>
    </location>
</feature>
<evidence type="ECO:0000313" key="8">
    <source>
        <dbReference type="EMBL" id="MXP26709.1"/>
    </source>
</evidence>
<feature type="transmembrane region" description="Helical" evidence="6">
    <location>
        <begin position="390"/>
        <end position="411"/>
    </location>
</feature>
<keyword evidence="5 6" id="KW-0472">Membrane</keyword>
<evidence type="ECO:0000259" key="7">
    <source>
        <dbReference type="PROSITE" id="PS50850"/>
    </source>
</evidence>
<dbReference type="RefSeq" id="WP_160739910.1">
    <property type="nucleotide sequence ID" value="NZ_WTYQ01000004.1"/>
</dbReference>
<feature type="transmembrane region" description="Helical" evidence="6">
    <location>
        <begin position="24"/>
        <end position="41"/>
    </location>
</feature>
<evidence type="ECO:0000256" key="5">
    <source>
        <dbReference type="ARBA" id="ARBA00023136"/>
    </source>
</evidence>
<dbReference type="PANTHER" id="PTHR23505">
    <property type="entry name" value="SPINSTER"/>
    <property type="match status" value="1"/>
</dbReference>
<dbReference type="Proteomes" id="UP000460561">
    <property type="component" value="Unassembled WGS sequence"/>
</dbReference>
<evidence type="ECO:0000256" key="2">
    <source>
        <dbReference type="ARBA" id="ARBA00022448"/>
    </source>
</evidence>
<proteinExistence type="predicted"/>
<feature type="transmembrane region" description="Helical" evidence="6">
    <location>
        <begin position="62"/>
        <end position="83"/>
    </location>
</feature>
<name>A0A845ABG3_9SPHN</name>
<comment type="subcellular location">
    <subcellularLocation>
        <location evidence="1">Membrane</location>
        <topology evidence="1">Multi-pass membrane protein</topology>
    </subcellularLocation>
</comment>
<comment type="caution">
    <text evidence="8">The sequence shown here is derived from an EMBL/GenBank/DDBJ whole genome shotgun (WGS) entry which is preliminary data.</text>
</comment>
<evidence type="ECO:0000256" key="4">
    <source>
        <dbReference type="ARBA" id="ARBA00022989"/>
    </source>
</evidence>
<organism evidence="8 9">
    <name type="scientific">Altericroceibacterium indicum</name>
    <dbReference type="NCBI Taxonomy" id="374177"/>
    <lineage>
        <taxon>Bacteria</taxon>
        <taxon>Pseudomonadati</taxon>
        <taxon>Pseudomonadota</taxon>
        <taxon>Alphaproteobacteria</taxon>
        <taxon>Sphingomonadales</taxon>
        <taxon>Erythrobacteraceae</taxon>
        <taxon>Altericroceibacterium</taxon>
    </lineage>
</organism>
<dbReference type="SUPFAM" id="SSF103473">
    <property type="entry name" value="MFS general substrate transporter"/>
    <property type="match status" value="1"/>
</dbReference>
<dbReference type="Gene3D" id="1.20.1250.20">
    <property type="entry name" value="MFS general substrate transporter like domains"/>
    <property type="match status" value="1"/>
</dbReference>
<keyword evidence="4 6" id="KW-1133">Transmembrane helix</keyword>
<dbReference type="CDD" id="cd17328">
    <property type="entry name" value="MFS_spinster_like"/>
    <property type="match status" value="1"/>
</dbReference>
<keyword evidence="2" id="KW-0813">Transport</keyword>
<evidence type="ECO:0000313" key="9">
    <source>
        <dbReference type="Proteomes" id="UP000460561"/>
    </source>
</evidence>
<dbReference type="Pfam" id="PF07690">
    <property type="entry name" value="MFS_1"/>
    <property type="match status" value="1"/>
</dbReference>
<dbReference type="InterPro" id="IPR036259">
    <property type="entry name" value="MFS_trans_sf"/>
</dbReference>
<evidence type="ECO:0000256" key="6">
    <source>
        <dbReference type="SAM" id="Phobius"/>
    </source>
</evidence>
<feature type="transmembrane region" description="Helical" evidence="6">
    <location>
        <begin position="352"/>
        <end position="378"/>
    </location>
</feature>
<accession>A0A845ABG3</accession>
<protein>
    <submittedName>
        <fullName evidence="8">MFS transporter</fullName>
    </submittedName>
</protein>
<feature type="transmembrane region" description="Helical" evidence="6">
    <location>
        <begin position="252"/>
        <end position="274"/>
    </location>
</feature>
<dbReference type="PROSITE" id="PS50850">
    <property type="entry name" value="MFS"/>
    <property type="match status" value="1"/>
</dbReference>
<dbReference type="PANTHER" id="PTHR23505:SF79">
    <property type="entry name" value="PROTEIN SPINSTER"/>
    <property type="match status" value="1"/>
</dbReference>
<dbReference type="AlphaFoldDB" id="A0A845ABG3"/>
<dbReference type="GO" id="GO:0022857">
    <property type="term" value="F:transmembrane transporter activity"/>
    <property type="evidence" value="ECO:0007669"/>
    <property type="project" value="InterPro"/>
</dbReference>
<keyword evidence="3 6" id="KW-0812">Transmembrane</keyword>
<dbReference type="InterPro" id="IPR044770">
    <property type="entry name" value="MFS_spinster-like"/>
</dbReference>
<dbReference type="OrthoDB" id="7400989at2"/>